<proteinExistence type="predicted"/>
<accession>A0A834K7T8</accession>
<sequence>MEDANSLIDRVTSFREQRCVLDRQFDILTNTGNVLECQKSKRKLGPRLVLGPHDVQRGGTPKRANSRKKHGEITVTGDTKDHMMREEVARRNVPPPGNSYSPVNNSNSKQRVNFSRKPSSVLGSHDARRGGTPKRATPRFVLGSHVVRRGGTPKRAASSLFFGDRELWWGYNLEDI</sequence>
<dbReference type="Proteomes" id="UP000614350">
    <property type="component" value="Unassembled WGS sequence"/>
</dbReference>
<name>A0A834K7T8_VESVU</name>
<evidence type="ECO:0000313" key="3">
    <source>
        <dbReference type="Proteomes" id="UP000614350"/>
    </source>
</evidence>
<feature type="region of interest" description="Disordered" evidence="1">
    <location>
        <begin position="90"/>
        <end position="137"/>
    </location>
</feature>
<reference evidence="2" key="1">
    <citation type="journal article" date="2020" name="G3 (Bethesda)">
        <title>High-Quality Assemblies for Three Invasive Social Wasps from the &lt;i&gt;Vespula&lt;/i&gt; Genus.</title>
        <authorList>
            <person name="Harrop T.W.R."/>
            <person name="Guhlin J."/>
            <person name="McLaughlin G.M."/>
            <person name="Permina E."/>
            <person name="Stockwell P."/>
            <person name="Gilligan J."/>
            <person name="Le Lec M.F."/>
            <person name="Gruber M.A.M."/>
            <person name="Quinn O."/>
            <person name="Lovegrove M."/>
            <person name="Duncan E.J."/>
            <person name="Remnant E.J."/>
            <person name="Van Eeckhoven J."/>
            <person name="Graham B."/>
            <person name="Knapp R.A."/>
            <person name="Langford K.W."/>
            <person name="Kronenberg Z."/>
            <person name="Press M.O."/>
            <person name="Eacker S.M."/>
            <person name="Wilson-Rankin E.E."/>
            <person name="Purcell J."/>
            <person name="Lester P.J."/>
            <person name="Dearden P.K."/>
        </authorList>
    </citation>
    <scope>NUCLEOTIDE SEQUENCE</scope>
    <source>
        <strain evidence="2">Marl-1</strain>
    </source>
</reference>
<feature type="region of interest" description="Disordered" evidence="1">
    <location>
        <begin position="49"/>
        <end position="70"/>
    </location>
</feature>
<evidence type="ECO:0000313" key="2">
    <source>
        <dbReference type="EMBL" id="KAF7400781.1"/>
    </source>
</evidence>
<comment type="caution">
    <text evidence="2">The sequence shown here is derived from an EMBL/GenBank/DDBJ whole genome shotgun (WGS) entry which is preliminary data.</text>
</comment>
<dbReference type="EMBL" id="JACSEA010000005">
    <property type="protein sequence ID" value="KAF7400781.1"/>
    <property type="molecule type" value="Genomic_DNA"/>
</dbReference>
<dbReference type="AlphaFoldDB" id="A0A834K7T8"/>
<gene>
    <name evidence="2" type="ORF">HZH66_005965</name>
</gene>
<feature type="compositionally biased region" description="Polar residues" evidence="1">
    <location>
        <begin position="98"/>
        <end position="122"/>
    </location>
</feature>
<protein>
    <submittedName>
        <fullName evidence="2">Uncharacterized protein</fullName>
    </submittedName>
</protein>
<organism evidence="2 3">
    <name type="scientific">Vespula vulgaris</name>
    <name type="common">Yellow jacket</name>
    <name type="synonym">Wasp</name>
    <dbReference type="NCBI Taxonomy" id="7454"/>
    <lineage>
        <taxon>Eukaryota</taxon>
        <taxon>Metazoa</taxon>
        <taxon>Ecdysozoa</taxon>
        <taxon>Arthropoda</taxon>
        <taxon>Hexapoda</taxon>
        <taxon>Insecta</taxon>
        <taxon>Pterygota</taxon>
        <taxon>Neoptera</taxon>
        <taxon>Endopterygota</taxon>
        <taxon>Hymenoptera</taxon>
        <taxon>Apocrita</taxon>
        <taxon>Aculeata</taxon>
        <taxon>Vespoidea</taxon>
        <taxon>Vespidae</taxon>
        <taxon>Vespinae</taxon>
        <taxon>Vespula</taxon>
    </lineage>
</organism>
<evidence type="ECO:0000256" key="1">
    <source>
        <dbReference type="SAM" id="MobiDB-lite"/>
    </source>
</evidence>
<keyword evidence="3" id="KW-1185">Reference proteome</keyword>